<comment type="caution">
    <text evidence="1">The sequence shown here is derived from an EMBL/GenBank/DDBJ whole genome shotgun (WGS) entry which is preliminary data.</text>
</comment>
<reference evidence="1 2" key="1">
    <citation type="journal article" date="2014" name="Agronomy (Basel)">
        <title>A Draft Genome Sequence for Ensete ventricosum, the Drought-Tolerant Tree Against Hunger.</title>
        <authorList>
            <person name="Harrison J."/>
            <person name="Moore K.A."/>
            <person name="Paszkiewicz K."/>
            <person name="Jones T."/>
            <person name="Grant M."/>
            <person name="Ambacheew D."/>
            <person name="Muzemil S."/>
            <person name="Studholme D.J."/>
        </authorList>
    </citation>
    <scope>NUCLEOTIDE SEQUENCE [LARGE SCALE GENOMIC DNA]</scope>
</reference>
<accession>A0A426YXD1</accession>
<dbReference type="Proteomes" id="UP000287651">
    <property type="component" value="Unassembled WGS sequence"/>
</dbReference>
<proteinExistence type="predicted"/>
<gene>
    <name evidence="1" type="ORF">B296_00037158</name>
</gene>
<organism evidence="1 2">
    <name type="scientific">Ensete ventricosum</name>
    <name type="common">Abyssinian banana</name>
    <name type="synonym">Musa ensete</name>
    <dbReference type="NCBI Taxonomy" id="4639"/>
    <lineage>
        <taxon>Eukaryota</taxon>
        <taxon>Viridiplantae</taxon>
        <taxon>Streptophyta</taxon>
        <taxon>Embryophyta</taxon>
        <taxon>Tracheophyta</taxon>
        <taxon>Spermatophyta</taxon>
        <taxon>Magnoliopsida</taxon>
        <taxon>Liliopsida</taxon>
        <taxon>Zingiberales</taxon>
        <taxon>Musaceae</taxon>
        <taxon>Ensete</taxon>
    </lineage>
</organism>
<evidence type="ECO:0000313" key="2">
    <source>
        <dbReference type="Proteomes" id="UP000287651"/>
    </source>
</evidence>
<dbReference type="EMBL" id="AMZH03009669">
    <property type="protein sequence ID" value="RRT56364.1"/>
    <property type="molecule type" value="Genomic_DNA"/>
</dbReference>
<evidence type="ECO:0000313" key="1">
    <source>
        <dbReference type="EMBL" id="RRT56364.1"/>
    </source>
</evidence>
<dbReference type="AlphaFoldDB" id="A0A426YXD1"/>
<protein>
    <submittedName>
        <fullName evidence="1">Uncharacterized protein</fullName>
    </submittedName>
</protein>
<name>A0A426YXD1_ENSVE</name>
<sequence length="126" mass="13574">MTRMYAGGVKLRTKRREARGIDFSSAMVSLFMGGINMKDEEDDESISYGHVDACVSGRRPSEIGVGVAGAPASARWGGTRGCLPQEDENDVRSIFHLQRIDGGEQCGQRTVYSLQGAAAEATSLLF</sequence>